<dbReference type="AlphaFoldDB" id="A0A822ZMD6"/>
<comment type="caution">
    <text evidence="1">The sequence shown here is derived from an EMBL/GenBank/DDBJ whole genome shotgun (WGS) entry which is preliminary data.</text>
</comment>
<reference evidence="1 2" key="1">
    <citation type="journal article" date="2020" name="Mol. Biol. Evol.">
        <title>Distinct Expression and Methylation Patterns for Genes with Different Fates following a Single Whole-Genome Duplication in Flowering Plants.</title>
        <authorList>
            <person name="Shi T."/>
            <person name="Rahmani R.S."/>
            <person name="Gugger P.F."/>
            <person name="Wang M."/>
            <person name="Li H."/>
            <person name="Zhang Y."/>
            <person name="Li Z."/>
            <person name="Wang Q."/>
            <person name="Van de Peer Y."/>
            <person name="Marchal K."/>
            <person name="Chen J."/>
        </authorList>
    </citation>
    <scope>NUCLEOTIDE SEQUENCE [LARGE SCALE GENOMIC DNA]</scope>
    <source>
        <tissue evidence="1">Leaf</tissue>
    </source>
</reference>
<dbReference type="EMBL" id="DUZY01000007">
    <property type="protein sequence ID" value="DAD46067.1"/>
    <property type="molecule type" value="Genomic_DNA"/>
</dbReference>
<accession>A0A822ZMD6</accession>
<proteinExistence type="predicted"/>
<organism evidence="1 2">
    <name type="scientific">Nelumbo nucifera</name>
    <name type="common">Sacred lotus</name>
    <dbReference type="NCBI Taxonomy" id="4432"/>
    <lineage>
        <taxon>Eukaryota</taxon>
        <taxon>Viridiplantae</taxon>
        <taxon>Streptophyta</taxon>
        <taxon>Embryophyta</taxon>
        <taxon>Tracheophyta</taxon>
        <taxon>Spermatophyta</taxon>
        <taxon>Magnoliopsida</taxon>
        <taxon>Proteales</taxon>
        <taxon>Nelumbonaceae</taxon>
        <taxon>Nelumbo</taxon>
    </lineage>
</organism>
<protein>
    <submittedName>
        <fullName evidence="1">Uncharacterized protein</fullName>
    </submittedName>
</protein>
<gene>
    <name evidence="1" type="ORF">HUJ06_004297</name>
</gene>
<name>A0A822ZMD6_NELNU</name>
<evidence type="ECO:0000313" key="1">
    <source>
        <dbReference type="EMBL" id="DAD46067.1"/>
    </source>
</evidence>
<sequence>MKCSMEECNLSEPWEWQWDEDFLQKDSNLGDFEDILKKISYVEVVNLFQIDASDYLWDEINQNEEDFSYMLDEGLWGFCLPYY</sequence>
<evidence type="ECO:0000313" key="2">
    <source>
        <dbReference type="Proteomes" id="UP000607653"/>
    </source>
</evidence>
<dbReference type="Proteomes" id="UP000607653">
    <property type="component" value="Unassembled WGS sequence"/>
</dbReference>
<keyword evidence="2" id="KW-1185">Reference proteome</keyword>